<dbReference type="AlphaFoldDB" id="A0AAW0BTK3"/>
<organism evidence="1 2">
    <name type="scientific">Favolaschia claudopus</name>
    <dbReference type="NCBI Taxonomy" id="2862362"/>
    <lineage>
        <taxon>Eukaryota</taxon>
        <taxon>Fungi</taxon>
        <taxon>Dikarya</taxon>
        <taxon>Basidiomycota</taxon>
        <taxon>Agaricomycotina</taxon>
        <taxon>Agaricomycetes</taxon>
        <taxon>Agaricomycetidae</taxon>
        <taxon>Agaricales</taxon>
        <taxon>Marasmiineae</taxon>
        <taxon>Mycenaceae</taxon>
        <taxon>Favolaschia</taxon>
    </lineage>
</organism>
<name>A0AAW0BTK3_9AGAR</name>
<sequence length="164" mass="18163">MYLEPTRCSVNKWKIRSLYGGSLEKDNALAVLDGWQQRVLRNGTETPIINGPGGGIGQHLANTLLFGTAILSDTLFAFKTYFSCCGGAPNTSNSFSNLTNFLRGYVQVYRKEEVRLPAALYDVYQSWDLLDPNHTIGSTVPHLLSAPNCPQAPHTMHCHCDRCN</sequence>
<evidence type="ECO:0000313" key="2">
    <source>
        <dbReference type="Proteomes" id="UP001362999"/>
    </source>
</evidence>
<evidence type="ECO:0000313" key="1">
    <source>
        <dbReference type="EMBL" id="KAK7030580.1"/>
    </source>
</evidence>
<protein>
    <submittedName>
        <fullName evidence="1">Uncharacterized protein</fullName>
    </submittedName>
</protein>
<reference evidence="1 2" key="1">
    <citation type="journal article" date="2024" name="J Genomics">
        <title>Draft genome sequencing and assembly of Favolaschia claudopus CIRM-BRFM 2984 isolated from oak limbs.</title>
        <authorList>
            <person name="Navarro D."/>
            <person name="Drula E."/>
            <person name="Chaduli D."/>
            <person name="Cazenave R."/>
            <person name="Ahrendt S."/>
            <person name="Wang J."/>
            <person name="Lipzen A."/>
            <person name="Daum C."/>
            <person name="Barry K."/>
            <person name="Grigoriev I.V."/>
            <person name="Favel A."/>
            <person name="Rosso M.N."/>
            <person name="Martin F."/>
        </authorList>
    </citation>
    <scope>NUCLEOTIDE SEQUENCE [LARGE SCALE GENOMIC DNA]</scope>
    <source>
        <strain evidence="1 2">CIRM-BRFM 2984</strain>
    </source>
</reference>
<keyword evidence="2" id="KW-1185">Reference proteome</keyword>
<proteinExistence type="predicted"/>
<gene>
    <name evidence="1" type="ORF">R3P38DRAFT_2774900</name>
</gene>
<comment type="caution">
    <text evidence="1">The sequence shown here is derived from an EMBL/GenBank/DDBJ whole genome shotgun (WGS) entry which is preliminary data.</text>
</comment>
<dbReference type="EMBL" id="JAWWNJ010000025">
    <property type="protein sequence ID" value="KAK7030580.1"/>
    <property type="molecule type" value="Genomic_DNA"/>
</dbReference>
<accession>A0AAW0BTK3</accession>
<dbReference type="Proteomes" id="UP001362999">
    <property type="component" value="Unassembled WGS sequence"/>
</dbReference>